<dbReference type="InterPro" id="IPR038081">
    <property type="entry name" value="CalX-like_sf"/>
</dbReference>
<name>A0A5J4R9E6_9ZZZZ</name>
<gene>
    <name evidence="1" type="ORF">EZS27_021520</name>
</gene>
<sequence>MKKLFYLLFFATCVNLSSCNNEDDLKLQDISVNFSATELGIDEDEVSVNVTVSLSRSAESNVEVTIGVVTNKVVYGADFTIAPAVVDNNIKVSIPAGSISVSIEVSKVEEVAFEGTEKVNLTIVSLSVTKGFVIGEQKDAVVTFGGIVSEGQNPLRLEGKVGTENYANSVYVDLSSNKQIPIDRKSWNLGFYSGDDFRVVLNGACETVATASDTTDITTVTLADAETAINLAASTQAQMGNLPAKVVDTFDGSLEGTVFGEVSADDAENKVYFVVSANSPEGVRNSDRNQWYKVKVTRNGKGYKVQYARVSDPNTTIKTVDVPKTLGYTFTFFSLETGETVAVEPGSRKWDIVWGYNVGFTNMMGGRPYYMQDLILINNIGGVEVAEVLTEPVSYENFNSTALASLPQAAFSNKRNAIADKWRSTSTGVYTDRYYIIKDPNGNYYKLQFLRMGIAHDGGERGRPEIAYQLIK</sequence>
<organism evidence="1">
    <name type="scientific">termite gut metagenome</name>
    <dbReference type="NCBI Taxonomy" id="433724"/>
    <lineage>
        <taxon>unclassified sequences</taxon>
        <taxon>metagenomes</taxon>
        <taxon>organismal metagenomes</taxon>
    </lineage>
</organism>
<dbReference type="AlphaFoldDB" id="A0A5J4R9E6"/>
<evidence type="ECO:0000313" key="1">
    <source>
        <dbReference type="EMBL" id="KAA6329700.1"/>
    </source>
</evidence>
<dbReference type="InterPro" id="IPR025921">
    <property type="entry name" value="HmuY"/>
</dbReference>
<accession>A0A5J4R9E6</accession>
<proteinExistence type="predicted"/>
<dbReference type="Gene3D" id="2.60.40.2030">
    <property type="match status" value="1"/>
</dbReference>
<dbReference type="EMBL" id="SNRY01001608">
    <property type="protein sequence ID" value="KAA6329700.1"/>
    <property type="molecule type" value="Genomic_DNA"/>
</dbReference>
<protein>
    <recommendedName>
        <fullName evidence="2">HmuY protein</fullName>
    </recommendedName>
</protein>
<evidence type="ECO:0008006" key="2">
    <source>
        <dbReference type="Google" id="ProtNLM"/>
    </source>
</evidence>
<dbReference type="Pfam" id="PF14064">
    <property type="entry name" value="HmuY"/>
    <property type="match status" value="2"/>
</dbReference>
<comment type="caution">
    <text evidence="1">The sequence shown here is derived from an EMBL/GenBank/DDBJ whole genome shotgun (WGS) entry which is preliminary data.</text>
</comment>
<dbReference type="CDD" id="cd12105">
    <property type="entry name" value="HmuY"/>
    <property type="match status" value="1"/>
</dbReference>
<reference evidence="1" key="1">
    <citation type="submission" date="2019-03" db="EMBL/GenBank/DDBJ databases">
        <title>Single cell metagenomics reveals metabolic interactions within the superorganism composed of flagellate Streblomastix strix and complex community of Bacteroidetes bacteria on its surface.</title>
        <authorList>
            <person name="Treitli S.C."/>
            <person name="Kolisko M."/>
            <person name="Husnik F."/>
            <person name="Keeling P."/>
            <person name="Hampl V."/>
        </authorList>
    </citation>
    <scope>NUCLEOTIDE SEQUENCE</scope>
    <source>
        <strain evidence="1">STM</strain>
    </source>
</reference>
<dbReference type="SUPFAM" id="SSF141072">
    <property type="entry name" value="CalX-like"/>
    <property type="match status" value="1"/>
</dbReference>